<evidence type="ECO:0000259" key="1">
    <source>
        <dbReference type="Pfam" id="PF20408"/>
    </source>
</evidence>
<dbReference type="SUPFAM" id="SSF53474">
    <property type="entry name" value="alpha/beta-Hydrolases"/>
    <property type="match status" value="1"/>
</dbReference>
<name>A0ABT4JGX3_9BACT</name>
<dbReference type="RefSeq" id="WP_269010236.1">
    <property type="nucleotide sequence ID" value="NZ_JAANOH010000003.1"/>
</dbReference>
<dbReference type="Proteomes" id="UP001321186">
    <property type="component" value="Unassembled WGS sequence"/>
</dbReference>
<comment type="caution">
    <text evidence="2">The sequence shown here is derived from an EMBL/GenBank/DDBJ whole genome shotgun (WGS) entry which is preliminary data.</text>
</comment>
<feature type="domain" description="KANL3/Tex30 alpha/beta hydrolase-like" evidence="1">
    <location>
        <begin position="104"/>
        <end position="223"/>
    </location>
</feature>
<gene>
    <name evidence="2" type="ORF">G9H61_08755</name>
</gene>
<dbReference type="EMBL" id="JAANOH010000003">
    <property type="protein sequence ID" value="MCZ2475533.1"/>
    <property type="molecule type" value="Genomic_DNA"/>
</dbReference>
<accession>A0ABT4JGX3</accession>
<dbReference type="Gene3D" id="3.40.50.1820">
    <property type="entry name" value="alpha/beta hydrolase"/>
    <property type="match status" value="1"/>
</dbReference>
<evidence type="ECO:0000313" key="3">
    <source>
        <dbReference type="Proteomes" id="UP001321186"/>
    </source>
</evidence>
<sequence length="228" mass="26487">MSLKGKNKILLVLGREALDRDSSLYQEVLGNLQLSGFEIRFDPMDRIRFLFMRKIGPGKFLGKHLLLPFLRAVYVVLVQRQLFDFLLFVLKRISSLEFRTRVVSRYIQRKSKQTIHLVVLARSAGSIVISSIANHMPVDYIICLGYPFRSPEEGDANFRTAHLARLEKPMTIFQGERDPYGGKDIVNQYTLSPQIQLSFVDVDHDFNLNEQDLLRVKTEIERVLMKWE</sequence>
<dbReference type="Pfam" id="PF20408">
    <property type="entry name" value="Abhydrolase_11"/>
    <property type="match status" value="1"/>
</dbReference>
<reference evidence="2 3" key="1">
    <citation type="submission" date="2020-03" db="EMBL/GenBank/DDBJ databases">
        <authorList>
            <person name="Pitt A."/>
            <person name="Hahn M.W."/>
        </authorList>
    </citation>
    <scope>NUCLEOTIDE SEQUENCE [LARGE SCALE GENOMIC DNA]</scope>
    <source>
        <strain evidence="2 3">5A-MARBSE</strain>
    </source>
</reference>
<evidence type="ECO:0000313" key="2">
    <source>
        <dbReference type="EMBL" id="MCZ2475533.1"/>
    </source>
</evidence>
<protein>
    <recommendedName>
        <fullName evidence="1">KANL3/Tex30 alpha/beta hydrolase-like domain-containing protein</fullName>
    </recommendedName>
</protein>
<organism evidence="2 3">
    <name type="scientific">Aquirufa ecclesiirivi</name>
    <dbReference type="NCBI Taxonomy" id="2715124"/>
    <lineage>
        <taxon>Bacteria</taxon>
        <taxon>Pseudomonadati</taxon>
        <taxon>Bacteroidota</taxon>
        <taxon>Cytophagia</taxon>
        <taxon>Cytophagales</taxon>
        <taxon>Flectobacillaceae</taxon>
        <taxon>Aquirufa</taxon>
    </lineage>
</organism>
<dbReference type="InterPro" id="IPR046879">
    <property type="entry name" value="KANL3/Tex30_Abhydrolase"/>
</dbReference>
<proteinExistence type="predicted"/>
<dbReference type="InterPro" id="IPR029058">
    <property type="entry name" value="AB_hydrolase_fold"/>
</dbReference>
<keyword evidence="3" id="KW-1185">Reference proteome</keyword>